<dbReference type="EMBL" id="CALNXJ010000003">
    <property type="protein sequence ID" value="CAH3035542.1"/>
    <property type="molecule type" value="Genomic_DNA"/>
</dbReference>
<keyword evidence="2" id="KW-1185">Reference proteome</keyword>
<evidence type="ECO:0000313" key="1">
    <source>
        <dbReference type="EMBL" id="CAH3035542.1"/>
    </source>
</evidence>
<protein>
    <submittedName>
        <fullName evidence="1">Uncharacterized protein</fullName>
    </submittedName>
</protein>
<comment type="caution">
    <text evidence="1">The sequence shown here is derived from an EMBL/GenBank/DDBJ whole genome shotgun (WGS) entry which is preliminary data.</text>
</comment>
<feature type="non-terminal residue" evidence="1">
    <location>
        <position position="1"/>
    </location>
</feature>
<reference evidence="1 2" key="1">
    <citation type="submission" date="2022-05" db="EMBL/GenBank/DDBJ databases">
        <authorList>
            <consortium name="Genoscope - CEA"/>
            <person name="William W."/>
        </authorList>
    </citation>
    <scope>NUCLEOTIDE SEQUENCE [LARGE SCALE GENOMIC DNA]</scope>
</reference>
<gene>
    <name evidence="1" type="ORF">PMEA_00017437</name>
</gene>
<organism evidence="1 2">
    <name type="scientific">Pocillopora meandrina</name>
    <dbReference type="NCBI Taxonomy" id="46732"/>
    <lineage>
        <taxon>Eukaryota</taxon>
        <taxon>Metazoa</taxon>
        <taxon>Cnidaria</taxon>
        <taxon>Anthozoa</taxon>
        <taxon>Hexacorallia</taxon>
        <taxon>Scleractinia</taxon>
        <taxon>Astrocoeniina</taxon>
        <taxon>Pocilloporidae</taxon>
        <taxon>Pocillopora</taxon>
    </lineage>
</organism>
<accession>A0AAU9VV67</accession>
<name>A0AAU9VV67_9CNID</name>
<dbReference type="AlphaFoldDB" id="A0AAU9VV67"/>
<dbReference type="Proteomes" id="UP001159428">
    <property type="component" value="Unassembled WGS sequence"/>
</dbReference>
<proteinExistence type="predicted"/>
<sequence length="747" mass="83881">ACTNGNGCNVIKAVPKMAAVLWHEVSAFLSNSLCRPGEQKILQHFTRVEATAYKVGAYVSTTLDWSTTFSNMQSTGKIFSKLDVPSALSAFNEYEDVAKFGVLACNELKSGKMCPVGYIYLEYVLLKNLQEARRHPTISSRNLRQEGRLNHGHIMELKKDALHQLKLLASIEDVDEQIRTHSGEFSKYFTTLQKYDQGIATKDVEFIKAKLVEFQENYDDLLKKFQEDFDLVKDVAIGANIAQQMENLFAEGLSALGKGLADNIITGVEIVSLSTEVNNLKADTLKLKESFEDNAGQIVNLEEIVEDIKSGNGGDSGLEGLKFIEAYGGYTPKVDEDLLEKNNELWAAYKGKACDLLAGPEGIAASLAQTAVGLTCEKLDGTLAEFFATRESIFNFQFDQVDALAKIIRSHIGTELAKTIDIDTNYGRYSELMLIFFKTQSRLQSEASLYCDKLEYLNHGKTIVACSSKELFTESEIDSLIAYEPNTFYDIEERFVYLPTKPQFPGDEGYINLASLASNRKVTFRLPANETWLNHFNWLTSGEIIAPFVESFKIYLPLEDYAVLTTRTKHYKTRIQLTAKEGSFVDETSKLKYVLPLENSEYVTVYEEGYDPAKCPTGKEIANPYSLCDNLPFICDTTSRVSKSRVMPTILSRWDLSLSVESGAKRLNWHELHPATNLLVIAKVNLRFPPGIRKRSRVYRRDESAFGCCSNANEYRPEWRSSTCTGCPADSESKMGGYYCERTQNTK</sequence>
<evidence type="ECO:0000313" key="2">
    <source>
        <dbReference type="Proteomes" id="UP001159428"/>
    </source>
</evidence>